<evidence type="ECO:0000313" key="3">
    <source>
        <dbReference type="Proteomes" id="UP000050940"/>
    </source>
</evidence>
<dbReference type="PATRIC" id="fig|659018.3.peg.305"/>
<sequence>MNEKTIKPPYSTYRSFTALIEELRSHEVLPGVIDRSFLSKRSGSEQSALIATMKWFGLIDEAGAPTKLLNEYVAADEASAKAMLKRMIEGSYRAITDGTFALERATTNMLADKFREYEISGSTLSKSISFFLSAAKEAGIKISPHAKAPPAPSNGASKRKTKSVVLPPIPPAQSPPESQDPAKPKPPRADMVAIPIPIFGGQDGVIYLPGQMTEKQWENVIKMTEFILKNYRDTMAEEVPEEAEEEDESS</sequence>
<protein>
    <recommendedName>
        <fullName evidence="4">DUF5343 domain-containing protein</fullName>
    </recommendedName>
</protein>
<evidence type="ECO:0000256" key="1">
    <source>
        <dbReference type="SAM" id="MobiDB-lite"/>
    </source>
</evidence>
<proteinExistence type="predicted"/>
<reference evidence="2 3" key="1">
    <citation type="submission" date="2015-05" db="EMBL/GenBank/DDBJ databases">
        <title>Genome sequencing and analysis of members of genus Stenotrophomonas.</title>
        <authorList>
            <person name="Patil P.P."/>
            <person name="Midha S."/>
            <person name="Patil P.B."/>
        </authorList>
    </citation>
    <scope>NUCLEOTIDE SEQUENCE [LARGE SCALE GENOMIC DNA]</scope>
    <source>
        <strain evidence="2 3">JCM 16244</strain>
    </source>
</reference>
<evidence type="ECO:0000313" key="2">
    <source>
        <dbReference type="EMBL" id="KRG87988.1"/>
    </source>
</evidence>
<comment type="caution">
    <text evidence="2">The sequence shown here is derived from an EMBL/GenBank/DDBJ whole genome shotgun (WGS) entry which is preliminary data.</text>
</comment>
<accession>A0A0R0ED66</accession>
<gene>
    <name evidence="2" type="ORF">ABB34_02485</name>
</gene>
<dbReference type="Proteomes" id="UP000050940">
    <property type="component" value="Unassembled WGS sequence"/>
</dbReference>
<dbReference type="AlphaFoldDB" id="A0A0R0ED66"/>
<evidence type="ECO:0008006" key="4">
    <source>
        <dbReference type="Google" id="ProtNLM"/>
    </source>
</evidence>
<dbReference type="EMBL" id="LDJP01000011">
    <property type="protein sequence ID" value="KRG87988.1"/>
    <property type="molecule type" value="Genomic_DNA"/>
</dbReference>
<feature type="region of interest" description="Disordered" evidence="1">
    <location>
        <begin position="143"/>
        <end position="190"/>
    </location>
</feature>
<name>A0A0R0ED66_9GAMM</name>
<dbReference type="Pfam" id="PF17278">
    <property type="entry name" value="DUF5343"/>
    <property type="match status" value="1"/>
</dbReference>
<organism evidence="2 3">
    <name type="scientific">Stenotrophomonas daejeonensis</name>
    <dbReference type="NCBI Taxonomy" id="659018"/>
    <lineage>
        <taxon>Bacteria</taxon>
        <taxon>Pseudomonadati</taxon>
        <taxon>Pseudomonadota</taxon>
        <taxon>Gammaproteobacteria</taxon>
        <taxon>Lysobacterales</taxon>
        <taxon>Lysobacteraceae</taxon>
        <taxon>Stenotrophomonas</taxon>
    </lineage>
</organism>
<dbReference type="OrthoDB" id="6042316at2"/>
<dbReference type="InterPro" id="IPR035235">
    <property type="entry name" value="DUF5343"/>
</dbReference>
<dbReference type="RefSeq" id="WP_057639656.1">
    <property type="nucleotide sequence ID" value="NZ_LDJP01000011.1"/>
</dbReference>
<keyword evidence="3" id="KW-1185">Reference proteome</keyword>